<reference evidence="4" key="1">
    <citation type="journal article" date="2019" name="Int. J. Syst. Evol. Microbiol.">
        <title>The Global Catalogue of Microorganisms (GCM) 10K type strain sequencing project: providing services to taxonomists for standard genome sequencing and annotation.</title>
        <authorList>
            <consortium name="The Broad Institute Genomics Platform"/>
            <consortium name="The Broad Institute Genome Sequencing Center for Infectious Disease"/>
            <person name="Wu L."/>
            <person name="Ma J."/>
        </authorList>
    </citation>
    <scope>NUCLEOTIDE SEQUENCE [LARGE SCALE GENOMIC DNA]</scope>
    <source>
        <strain evidence="4">CCUG 48884</strain>
    </source>
</reference>
<comment type="caution">
    <text evidence="3">The sequence shown here is derived from an EMBL/GenBank/DDBJ whole genome shotgun (WGS) entry which is preliminary data.</text>
</comment>
<keyword evidence="2" id="KW-0812">Transmembrane</keyword>
<keyword evidence="2" id="KW-1133">Transmembrane helix</keyword>
<dbReference type="RefSeq" id="WP_277830265.1">
    <property type="nucleotide sequence ID" value="NZ_JARQZE010000001.1"/>
</dbReference>
<evidence type="ECO:0000313" key="4">
    <source>
        <dbReference type="Proteomes" id="UP001597158"/>
    </source>
</evidence>
<dbReference type="EMBL" id="JBHTMC010000001">
    <property type="protein sequence ID" value="MFD1262104.1"/>
    <property type="molecule type" value="Genomic_DNA"/>
</dbReference>
<evidence type="ECO:0000313" key="3">
    <source>
        <dbReference type="EMBL" id="MFD1262104.1"/>
    </source>
</evidence>
<feature type="region of interest" description="Disordered" evidence="1">
    <location>
        <begin position="1"/>
        <end position="24"/>
    </location>
</feature>
<keyword evidence="2" id="KW-0472">Membrane</keyword>
<feature type="transmembrane region" description="Helical" evidence="2">
    <location>
        <begin position="46"/>
        <end position="68"/>
    </location>
</feature>
<evidence type="ECO:0000256" key="1">
    <source>
        <dbReference type="SAM" id="MobiDB-lite"/>
    </source>
</evidence>
<organism evidence="3 4">
    <name type="scientific">Thauera mechernichensis</name>
    <dbReference type="NCBI Taxonomy" id="82788"/>
    <lineage>
        <taxon>Bacteria</taxon>
        <taxon>Pseudomonadati</taxon>
        <taxon>Pseudomonadota</taxon>
        <taxon>Betaproteobacteria</taxon>
        <taxon>Rhodocyclales</taxon>
        <taxon>Zoogloeaceae</taxon>
        <taxon>Thauera</taxon>
    </lineage>
</organism>
<sequence>MRLEAHVHTPPAAIPGGHEHAAAPRLAAQRAADRGTPAPSLLGTSLATRLGVCAGALAVLWLTILWALR</sequence>
<name>A0ABW3W9D5_9RHOO</name>
<evidence type="ECO:0000256" key="2">
    <source>
        <dbReference type="SAM" id="Phobius"/>
    </source>
</evidence>
<keyword evidence="4" id="KW-1185">Reference proteome</keyword>
<gene>
    <name evidence="3" type="ORF">ACFQ4M_00825</name>
</gene>
<proteinExistence type="predicted"/>
<protein>
    <submittedName>
        <fullName evidence="3">Uncharacterized protein</fullName>
    </submittedName>
</protein>
<accession>A0ABW3W9D5</accession>
<dbReference type="Proteomes" id="UP001597158">
    <property type="component" value="Unassembled WGS sequence"/>
</dbReference>